<feature type="domain" description="C1q" evidence="2">
    <location>
        <begin position="1"/>
        <end position="52"/>
    </location>
</feature>
<protein>
    <recommendedName>
        <fullName evidence="2">C1q domain-containing protein</fullName>
    </recommendedName>
</protein>
<dbReference type="AlphaFoldDB" id="A0A9D4JK93"/>
<accession>A0A9D4JK93</accession>
<evidence type="ECO:0000313" key="3">
    <source>
        <dbReference type="EMBL" id="KAH3811878.1"/>
    </source>
</evidence>
<dbReference type="InterPro" id="IPR001073">
    <property type="entry name" value="C1q_dom"/>
</dbReference>
<feature type="signal peptide" evidence="1">
    <location>
        <begin position="1"/>
        <end position="20"/>
    </location>
</feature>
<dbReference type="PROSITE" id="PS50871">
    <property type="entry name" value="C1Q"/>
    <property type="match status" value="1"/>
</dbReference>
<dbReference type="EMBL" id="JAIWYP010000006">
    <property type="protein sequence ID" value="KAH3811878.1"/>
    <property type="molecule type" value="Genomic_DNA"/>
</dbReference>
<dbReference type="Proteomes" id="UP000828390">
    <property type="component" value="Unassembled WGS sequence"/>
</dbReference>
<proteinExistence type="predicted"/>
<evidence type="ECO:0000313" key="4">
    <source>
        <dbReference type="Proteomes" id="UP000828390"/>
    </source>
</evidence>
<organism evidence="3 4">
    <name type="scientific">Dreissena polymorpha</name>
    <name type="common">Zebra mussel</name>
    <name type="synonym">Mytilus polymorpha</name>
    <dbReference type="NCBI Taxonomy" id="45954"/>
    <lineage>
        <taxon>Eukaryota</taxon>
        <taxon>Metazoa</taxon>
        <taxon>Spiralia</taxon>
        <taxon>Lophotrochozoa</taxon>
        <taxon>Mollusca</taxon>
        <taxon>Bivalvia</taxon>
        <taxon>Autobranchia</taxon>
        <taxon>Heteroconchia</taxon>
        <taxon>Euheterodonta</taxon>
        <taxon>Imparidentia</taxon>
        <taxon>Neoheterodontei</taxon>
        <taxon>Myida</taxon>
        <taxon>Dreissenoidea</taxon>
        <taxon>Dreissenidae</taxon>
        <taxon>Dreissena</taxon>
    </lineage>
</organism>
<feature type="chain" id="PRO_5038475368" description="C1q domain-containing protein" evidence="1">
    <location>
        <begin position="21"/>
        <end position="52"/>
    </location>
</feature>
<sequence length="52" mass="5983">MFICPMAGLYLFSFEVMVMGTADNREICAWVDLMVSKETVVCCFFPYIMLSE</sequence>
<evidence type="ECO:0000259" key="2">
    <source>
        <dbReference type="PROSITE" id="PS50871"/>
    </source>
</evidence>
<evidence type="ECO:0000256" key="1">
    <source>
        <dbReference type="SAM" id="SignalP"/>
    </source>
</evidence>
<dbReference type="SUPFAM" id="SSF49842">
    <property type="entry name" value="TNF-like"/>
    <property type="match status" value="1"/>
</dbReference>
<dbReference type="InterPro" id="IPR008983">
    <property type="entry name" value="Tumour_necrosis_fac-like_dom"/>
</dbReference>
<keyword evidence="1" id="KW-0732">Signal</keyword>
<name>A0A9D4JK93_DREPO</name>
<gene>
    <name evidence="3" type="ORF">DPMN_140295</name>
</gene>
<reference evidence="3" key="2">
    <citation type="submission" date="2020-11" db="EMBL/GenBank/DDBJ databases">
        <authorList>
            <person name="McCartney M.A."/>
            <person name="Auch B."/>
            <person name="Kono T."/>
            <person name="Mallez S."/>
            <person name="Becker A."/>
            <person name="Gohl D.M."/>
            <person name="Silverstein K.A.T."/>
            <person name="Koren S."/>
            <person name="Bechman K.B."/>
            <person name="Herman A."/>
            <person name="Abrahante J.E."/>
            <person name="Garbe J."/>
        </authorList>
    </citation>
    <scope>NUCLEOTIDE SEQUENCE</scope>
    <source>
        <strain evidence="3">Duluth1</strain>
        <tissue evidence="3">Whole animal</tissue>
    </source>
</reference>
<comment type="caution">
    <text evidence="3">The sequence shown here is derived from an EMBL/GenBank/DDBJ whole genome shotgun (WGS) entry which is preliminary data.</text>
</comment>
<reference evidence="3" key="1">
    <citation type="journal article" date="2019" name="bioRxiv">
        <title>The Genome of the Zebra Mussel, Dreissena polymorpha: A Resource for Invasive Species Research.</title>
        <authorList>
            <person name="McCartney M.A."/>
            <person name="Auch B."/>
            <person name="Kono T."/>
            <person name="Mallez S."/>
            <person name="Zhang Y."/>
            <person name="Obille A."/>
            <person name="Becker A."/>
            <person name="Abrahante J.E."/>
            <person name="Garbe J."/>
            <person name="Badalamenti J.P."/>
            <person name="Herman A."/>
            <person name="Mangelson H."/>
            <person name="Liachko I."/>
            <person name="Sullivan S."/>
            <person name="Sone E.D."/>
            <person name="Koren S."/>
            <person name="Silverstein K.A.T."/>
            <person name="Beckman K.B."/>
            <person name="Gohl D.M."/>
        </authorList>
    </citation>
    <scope>NUCLEOTIDE SEQUENCE</scope>
    <source>
        <strain evidence="3">Duluth1</strain>
        <tissue evidence="3">Whole animal</tissue>
    </source>
</reference>
<keyword evidence="4" id="KW-1185">Reference proteome</keyword>